<sequence>MRVLGALLLISWVVVVSCDANGENVEVVGFGECSDCAENNIQTSHAFSGFGVSIDCKTASGDVKRRGVGQLDEQGKFKLSIPGYLVNKDGELKESCYAQLHSASSDPCPTIDGIESTRIVSKAKADGGKHAFGPAGKLKFRLSVCTSSDLLAKLFGKLFPLPPFPPIHGHPPLPVYKLPPIPKHHKYLPPPIPIIKKPCPPPVPVYKPKPKPLPPPVPVYKPKPKPLPPPVPVYKPKPLPPPVPVYKPKPKPKPLPPPVPVYKPKPLPPPIHFFKPLPPFPKLPPKPPCPPLPKFPPYPVPPKIWKHHPFSGKFPPLPPYVPPHA</sequence>
<protein>
    <submittedName>
        <fullName evidence="1">Uncharacterized protein</fullName>
    </submittedName>
</protein>
<organism evidence="1 2">
    <name type="scientific">Melastoma candidum</name>
    <dbReference type="NCBI Taxonomy" id="119954"/>
    <lineage>
        <taxon>Eukaryota</taxon>
        <taxon>Viridiplantae</taxon>
        <taxon>Streptophyta</taxon>
        <taxon>Embryophyta</taxon>
        <taxon>Tracheophyta</taxon>
        <taxon>Spermatophyta</taxon>
        <taxon>Magnoliopsida</taxon>
        <taxon>eudicotyledons</taxon>
        <taxon>Gunneridae</taxon>
        <taxon>Pentapetalae</taxon>
        <taxon>rosids</taxon>
        <taxon>malvids</taxon>
        <taxon>Myrtales</taxon>
        <taxon>Melastomataceae</taxon>
        <taxon>Melastomatoideae</taxon>
        <taxon>Melastomateae</taxon>
        <taxon>Melastoma</taxon>
    </lineage>
</organism>
<proteinExistence type="predicted"/>
<reference evidence="2" key="1">
    <citation type="journal article" date="2023" name="Front. Plant Sci.">
        <title>Chromosomal-level genome assembly of Melastoma candidum provides insights into trichome evolution.</title>
        <authorList>
            <person name="Zhong Y."/>
            <person name="Wu W."/>
            <person name="Sun C."/>
            <person name="Zou P."/>
            <person name="Liu Y."/>
            <person name="Dai S."/>
            <person name="Zhou R."/>
        </authorList>
    </citation>
    <scope>NUCLEOTIDE SEQUENCE [LARGE SCALE GENOMIC DNA]</scope>
</reference>
<comment type="caution">
    <text evidence="1">The sequence shown here is derived from an EMBL/GenBank/DDBJ whole genome shotgun (WGS) entry which is preliminary data.</text>
</comment>
<dbReference type="EMBL" id="CM042889">
    <property type="protein sequence ID" value="KAI4318688.1"/>
    <property type="molecule type" value="Genomic_DNA"/>
</dbReference>
<name>A0ACB9M3D9_9MYRT</name>
<gene>
    <name evidence="1" type="ORF">MLD38_032362</name>
</gene>
<keyword evidence="2" id="KW-1185">Reference proteome</keyword>
<evidence type="ECO:0000313" key="1">
    <source>
        <dbReference type="EMBL" id="KAI4318688.1"/>
    </source>
</evidence>
<evidence type="ECO:0000313" key="2">
    <source>
        <dbReference type="Proteomes" id="UP001057402"/>
    </source>
</evidence>
<accession>A0ACB9M3D9</accession>
<dbReference type="Proteomes" id="UP001057402">
    <property type="component" value="Chromosome 10"/>
</dbReference>